<evidence type="ECO:0000256" key="2">
    <source>
        <dbReference type="ARBA" id="ARBA00022801"/>
    </source>
</evidence>
<comment type="cofactor">
    <cofactor evidence="1">
        <name>Mg(2+)</name>
        <dbReference type="ChEBI" id="CHEBI:18420"/>
    </cofactor>
</comment>
<dbReference type="GO" id="GO:0016787">
    <property type="term" value="F:hydrolase activity"/>
    <property type="evidence" value="ECO:0007669"/>
    <property type="project" value="UniProtKB-KW"/>
</dbReference>
<gene>
    <name evidence="6" type="ORF">DQG23_26340</name>
</gene>
<dbReference type="Gene3D" id="3.90.79.10">
    <property type="entry name" value="Nucleoside Triphosphate Pyrophosphohydrolase"/>
    <property type="match status" value="1"/>
</dbReference>
<accession>A0A329MCI2</accession>
<evidence type="ECO:0000256" key="4">
    <source>
        <dbReference type="RuleBase" id="RU003476"/>
    </source>
</evidence>
<dbReference type="InterPro" id="IPR020084">
    <property type="entry name" value="NUDIX_hydrolase_CS"/>
</dbReference>
<dbReference type="EMBL" id="QMFB01000018">
    <property type="protein sequence ID" value="RAV17654.1"/>
    <property type="molecule type" value="Genomic_DNA"/>
</dbReference>
<feature type="domain" description="Nudix hydrolase" evidence="5">
    <location>
        <begin position="3"/>
        <end position="149"/>
    </location>
</feature>
<dbReference type="PANTHER" id="PTHR43046:SF12">
    <property type="entry name" value="GDP-MANNOSE MANNOSYL HYDROLASE"/>
    <property type="match status" value="1"/>
</dbReference>
<dbReference type="Proteomes" id="UP000250369">
    <property type="component" value="Unassembled WGS sequence"/>
</dbReference>
<comment type="similarity">
    <text evidence="4">Belongs to the Nudix hydrolase family.</text>
</comment>
<dbReference type="PANTHER" id="PTHR43046">
    <property type="entry name" value="GDP-MANNOSE MANNOSYL HYDROLASE"/>
    <property type="match status" value="1"/>
</dbReference>
<keyword evidence="3" id="KW-0460">Magnesium</keyword>
<comment type="caution">
    <text evidence="6">The sequence shown here is derived from an EMBL/GenBank/DDBJ whole genome shotgun (WGS) entry which is preliminary data.</text>
</comment>
<dbReference type="PRINTS" id="PR00502">
    <property type="entry name" value="NUDIXFAMILY"/>
</dbReference>
<name>A0A329MCI2_9BACL</name>
<evidence type="ECO:0000259" key="5">
    <source>
        <dbReference type="PROSITE" id="PS51462"/>
    </source>
</evidence>
<dbReference type="SUPFAM" id="SSF55811">
    <property type="entry name" value="Nudix"/>
    <property type="match status" value="1"/>
</dbReference>
<dbReference type="PROSITE" id="PS00893">
    <property type="entry name" value="NUDIX_BOX"/>
    <property type="match status" value="1"/>
</dbReference>
<evidence type="ECO:0000313" key="7">
    <source>
        <dbReference type="Proteomes" id="UP000250369"/>
    </source>
</evidence>
<dbReference type="PROSITE" id="PS51462">
    <property type="entry name" value="NUDIX"/>
    <property type="match status" value="1"/>
</dbReference>
<evidence type="ECO:0000256" key="1">
    <source>
        <dbReference type="ARBA" id="ARBA00001946"/>
    </source>
</evidence>
<keyword evidence="2 4" id="KW-0378">Hydrolase</keyword>
<reference evidence="6 7" key="1">
    <citation type="journal article" date="2009" name="Int. J. Syst. Evol. Microbiol.">
        <title>Paenibacillus contaminans sp. nov., isolated from a contaminated laboratory plate.</title>
        <authorList>
            <person name="Chou J.H."/>
            <person name="Lee J.H."/>
            <person name="Lin M.C."/>
            <person name="Chang P.S."/>
            <person name="Arun A.B."/>
            <person name="Young C.C."/>
            <person name="Chen W.M."/>
        </authorList>
    </citation>
    <scope>NUCLEOTIDE SEQUENCE [LARGE SCALE GENOMIC DNA]</scope>
    <source>
        <strain evidence="6 7">CKOBP-6</strain>
    </source>
</reference>
<dbReference type="InterPro" id="IPR020476">
    <property type="entry name" value="Nudix_hydrolase"/>
</dbReference>
<dbReference type="Pfam" id="PF00293">
    <property type="entry name" value="NUDIX"/>
    <property type="match status" value="1"/>
</dbReference>
<sequence length="149" mass="16846">MKSNGRGTLSMIIKKRAQAILIENGRLLMVRHFDTTIGQHYWCLPGGGIEQGEMPEQAVVRELQEETGLTVRITDHLGEQYFAGVSHGYAATVTFAAVAVAGTLALGYDPEHADWDVKFLQEVAWRPIDGLLMDKLERYFFRKRKIILR</sequence>
<keyword evidence="7" id="KW-1185">Reference proteome</keyword>
<dbReference type="InterPro" id="IPR000086">
    <property type="entry name" value="NUDIX_hydrolase_dom"/>
</dbReference>
<protein>
    <recommendedName>
        <fullName evidence="5">Nudix hydrolase domain-containing protein</fullName>
    </recommendedName>
</protein>
<dbReference type="InterPro" id="IPR015797">
    <property type="entry name" value="NUDIX_hydrolase-like_dom_sf"/>
</dbReference>
<organism evidence="6 7">
    <name type="scientific">Paenibacillus contaminans</name>
    <dbReference type="NCBI Taxonomy" id="450362"/>
    <lineage>
        <taxon>Bacteria</taxon>
        <taxon>Bacillati</taxon>
        <taxon>Bacillota</taxon>
        <taxon>Bacilli</taxon>
        <taxon>Bacillales</taxon>
        <taxon>Paenibacillaceae</taxon>
        <taxon>Paenibacillus</taxon>
    </lineage>
</organism>
<dbReference type="AlphaFoldDB" id="A0A329MCI2"/>
<evidence type="ECO:0000313" key="6">
    <source>
        <dbReference type="EMBL" id="RAV17654.1"/>
    </source>
</evidence>
<proteinExistence type="inferred from homology"/>
<evidence type="ECO:0000256" key="3">
    <source>
        <dbReference type="ARBA" id="ARBA00022842"/>
    </source>
</evidence>